<dbReference type="GO" id="GO:0009451">
    <property type="term" value="P:RNA modification"/>
    <property type="evidence" value="ECO:0007669"/>
    <property type="project" value="InterPro"/>
</dbReference>
<dbReference type="NCBIfam" id="TIGR00756">
    <property type="entry name" value="PPR"/>
    <property type="match status" value="1"/>
</dbReference>
<accession>A0AA38FFJ5</accession>
<dbReference type="InterPro" id="IPR002885">
    <property type="entry name" value="PPR_rpt"/>
</dbReference>
<dbReference type="Proteomes" id="UP000824469">
    <property type="component" value="Unassembled WGS sequence"/>
</dbReference>
<gene>
    <name evidence="2" type="ORF">KI387_008838</name>
</gene>
<sequence>CTQTGYSDKAIEMFSHMQQAGIKPDAISIASVLPACTHMGALQQGYAQNSYDEEAVSLFRQMQLVGSKLGSITITNFLPACAHLASLHLGKEIHCRILRNGFESDIFVKNGLID</sequence>
<proteinExistence type="predicted"/>
<keyword evidence="1" id="KW-0677">Repeat</keyword>
<dbReference type="Gene3D" id="1.25.40.10">
    <property type="entry name" value="Tetratricopeptide repeat domain"/>
    <property type="match status" value="2"/>
</dbReference>
<dbReference type="PANTHER" id="PTHR47926:SF347">
    <property type="entry name" value="PENTATRICOPEPTIDE REPEAT-CONTAINING PROTEIN"/>
    <property type="match status" value="1"/>
</dbReference>
<evidence type="ECO:0000313" key="2">
    <source>
        <dbReference type="EMBL" id="KAH9304434.1"/>
    </source>
</evidence>
<organism evidence="2 3">
    <name type="scientific">Taxus chinensis</name>
    <name type="common">Chinese yew</name>
    <name type="synonym">Taxus wallichiana var. chinensis</name>
    <dbReference type="NCBI Taxonomy" id="29808"/>
    <lineage>
        <taxon>Eukaryota</taxon>
        <taxon>Viridiplantae</taxon>
        <taxon>Streptophyta</taxon>
        <taxon>Embryophyta</taxon>
        <taxon>Tracheophyta</taxon>
        <taxon>Spermatophyta</taxon>
        <taxon>Pinopsida</taxon>
        <taxon>Pinidae</taxon>
        <taxon>Conifers II</taxon>
        <taxon>Cupressales</taxon>
        <taxon>Taxaceae</taxon>
        <taxon>Taxus</taxon>
    </lineage>
</organism>
<dbReference type="EMBL" id="JAHRHJ020000008">
    <property type="protein sequence ID" value="KAH9304434.1"/>
    <property type="molecule type" value="Genomic_DNA"/>
</dbReference>
<reference evidence="2 3" key="1">
    <citation type="journal article" date="2021" name="Nat. Plants">
        <title>The Taxus genome provides insights into paclitaxel biosynthesis.</title>
        <authorList>
            <person name="Xiong X."/>
            <person name="Gou J."/>
            <person name="Liao Q."/>
            <person name="Li Y."/>
            <person name="Zhou Q."/>
            <person name="Bi G."/>
            <person name="Li C."/>
            <person name="Du R."/>
            <person name="Wang X."/>
            <person name="Sun T."/>
            <person name="Guo L."/>
            <person name="Liang H."/>
            <person name="Lu P."/>
            <person name="Wu Y."/>
            <person name="Zhang Z."/>
            <person name="Ro D.K."/>
            <person name="Shang Y."/>
            <person name="Huang S."/>
            <person name="Yan J."/>
        </authorList>
    </citation>
    <scope>NUCLEOTIDE SEQUENCE [LARGE SCALE GENOMIC DNA]</scope>
    <source>
        <strain evidence="2">Ta-2019</strain>
    </source>
</reference>
<evidence type="ECO:0000256" key="1">
    <source>
        <dbReference type="ARBA" id="ARBA00022737"/>
    </source>
</evidence>
<protein>
    <recommendedName>
        <fullName evidence="4">Pentatricopeptide repeat-containing protein</fullName>
    </recommendedName>
</protein>
<dbReference type="AlphaFoldDB" id="A0AA38FFJ5"/>
<dbReference type="GO" id="GO:0003723">
    <property type="term" value="F:RNA binding"/>
    <property type="evidence" value="ECO:0007669"/>
    <property type="project" value="InterPro"/>
</dbReference>
<feature type="non-terminal residue" evidence="2">
    <location>
        <position position="1"/>
    </location>
</feature>
<comment type="caution">
    <text evidence="2">The sequence shown here is derived from an EMBL/GenBank/DDBJ whole genome shotgun (WGS) entry which is preliminary data.</text>
</comment>
<dbReference type="Pfam" id="PF01535">
    <property type="entry name" value="PPR"/>
    <property type="match status" value="2"/>
</dbReference>
<name>A0AA38FFJ5_TAXCH</name>
<dbReference type="InterPro" id="IPR011990">
    <property type="entry name" value="TPR-like_helical_dom_sf"/>
</dbReference>
<dbReference type="OMA" id="FLPACAH"/>
<evidence type="ECO:0008006" key="4">
    <source>
        <dbReference type="Google" id="ProtNLM"/>
    </source>
</evidence>
<feature type="non-terminal residue" evidence="2">
    <location>
        <position position="114"/>
    </location>
</feature>
<dbReference type="InterPro" id="IPR046960">
    <property type="entry name" value="PPR_At4g14850-like_plant"/>
</dbReference>
<evidence type="ECO:0000313" key="3">
    <source>
        <dbReference type="Proteomes" id="UP000824469"/>
    </source>
</evidence>
<keyword evidence="3" id="KW-1185">Reference proteome</keyword>
<dbReference type="PANTHER" id="PTHR47926">
    <property type="entry name" value="PENTATRICOPEPTIDE REPEAT-CONTAINING PROTEIN"/>
    <property type="match status" value="1"/>
</dbReference>